<keyword evidence="2" id="KW-0808">Transferase</keyword>
<name>A0A346ACD4_AERHY</name>
<sequence>MKKIIYICSTLEQTGPTSQLYNIISGLDDVHYCAKVVTLSPEKSKSLSKKFESAGIDVHCIDPTGKIKLNDLKHLIVEFIKDAKADVVHTQGIRADLIMCQVIKTIPTKWVATLRNIPYLDYPPQYGMVKGLLMAALHILALRQCDNLVVVSHAISDKLSKFFGENLNVIPNGIDTAYYSSHNITQQLKDSIKDTLYLDSNKKLIVYTGVLEDRKNIKMMLDVFEQSNDFQLLMVGDGSLMQMVQSHNATITRKVIPIGSVSDVRPYLSLADAFILISKAEGLPNSVLEAMAMNIPSILSNIGPHQEIKKSSAALVHIVNIDNTSELTTFLAREYDVWRSHIPEGECRLLAENCFSATYNSACYQRLYS</sequence>
<proteinExistence type="predicted"/>
<dbReference type="CDD" id="cd03801">
    <property type="entry name" value="GT4_PimA-like"/>
    <property type="match status" value="1"/>
</dbReference>
<accession>A0A346ACD4</accession>
<dbReference type="SUPFAM" id="SSF53756">
    <property type="entry name" value="UDP-Glycosyltransferase/glycogen phosphorylase"/>
    <property type="match status" value="1"/>
</dbReference>
<dbReference type="InterPro" id="IPR050194">
    <property type="entry name" value="Glycosyltransferase_grp1"/>
</dbReference>
<evidence type="ECO:0000259" key="1">
    <source>
        <dbReference type="Pfam" id="PF13439"/>
    </source>
</evidence>
<evidence type="ECO:0000313" key="2">
    <source>
        <dbReference type="EMBL" id="AXL04896.1"/>
    </source>
</evidence>
<reference evidence="2" key="1">
    <citation type="submission" date="2018-06" db="EMBL/GenBank/DDBJ databases">
        <title>Genetic diversity of the Aeromonas Hydrophila O antigens and development of a suspension array for serotype detection.</title>
        <authorList>
            <person name="Cao H."/>
            <person name="Liu B."/>
        </authorList>
    </citation>
    <scope>NUCLEOTIDE SEQUENCE</scope>
    <source>
        <strain evidence="2">G5374</strain>
    </source>
</reference>
<gene>
    <name evidence="2" type="primary">gt6</name>
</gene>
<protein>
    <submittedName>
        <fullName evidence="2">Glycosyltransferase</fullName>
    </submittedName>
</protein>
<dbReference type="EMBL" id="MH449676">
    <property type="protein sequence ID" value="AXL04896.1"/>
    <property type="molecule type" value="Genomic_DNA"/>
</dbReference>
<organism evidence="2">
    <name type="scientific">Aeromonas hydrophila</name>
    <dbReference type="NCBI Taxonomy" id="644"/>
    <lineage>
        <taxon>Bacteria</taxon>
        <taxon>Pseudomonadati</taxon>
        <taxon>Pseudomonadota</taxon>
        <taxon>Gammaproteobacteria</taxon>
        <taxon>Aeromonadales</taxon>
        <taxon>Aeromonadaceae</taxon>
        <taxon>Aeromonas</taxon>
    </lineage>
</organism>
<dbReference type="InterPro" id="IPR028098">
    <property type="entry name" value="Glyco_trans_4-like_N"/>
</dbReference>
<dbReference type="AlphaFoldDB" id="A0A346ACD4"/>
<dbReference type="PANTHER" id="PTHR45947:SF3">
    <property type="entry name" value="SULFOQUINOVOSYL TRANSFERASE SQD2"/>
    <property type="match status" value="1"/>
</dbReference>
<feature type="domain" description="Glycosyltransferase subfamily 4-like N-terminal" evidence="1">
    <location>
        <begin position="51"/>
        <end position="177"/>
    </location>
</feature>
<dbReference type="GO" id="GO:0016757">
    <property type="term" value="F:glycosyltransferase activity"/>
    <property type="evidence" value="ECO:0007669"/>
    <property type="project" value="TreeGrafter"/>
</dbReference>
<dbReference type="Pfam" id="PF13439">
    <property type="entry name" value="Glyco_transf_4"/>
    <property type="match status" value="1"/>
</dbReference>
<dbReference type="PANTHER" id="PTHR45947">
    <property type="entry name" value="SULFOQUINOVOSYL TRANSFERASE SQD2"/>
    <property type="match status" value="1"/>
</dbReference>
<dbReference type="Gene3D" id="3.40.50.2000">
    <property type="entry name" value="Glycogen Phosphorylase B"/>
    <property type="match status" value="2"/>
</dbReference>
<dbReference type="Pfam" id="PF13692">
    <property type="entry name" value="Glyco_trans_1_4"/>
    <property type="match status" value="1"/>
</dbReference>